<dbReference type="RefSeq" id="WP_284132439.1">
    <property type="nucleotide sequence ID" value="NZ_JASKYM010000002.1"/>
</dbReference>
<feature type="domain" description="NodB homology" evidence="4">
    <location>
        <begin position="117"/>
        <end position="315"/>
    </location>
</feature>
<accession>A0ABT7EDE6</accession>
<evidence type="ECO:0000313" key="5">
    <source>
        <dbReference type="EMBL" id="MDK2563500.1"/>
    </source>
</evidence>
<keyword evidence="1" id="KW-0479">Metal-binding</keyword>
<feature type="coiled-coil region" evidence="3">
    <location>
        <begin position="59"/>
        <end position="91"/>
    </location>
</feature>
<organism evidence="5 6">
    <name type="scientific">Romboutsia sedimentorum</name>
    <dbReference type="NCBI Taxonomy" id="1368474"/>
    <lineage>
        <taxon>Bacteria</taxon>
        <taxon>Bacillati</taxon>
        <taxon>Bacillota</taxon>
        <taxon>Clostridia</taxon>
        <taxon>Peptostreptococcales</taxon>
        <taxon>Peptostreptococcaceae</taxon>
        <taxon>Romboutsia</taxon>
    </lineage>
</organism>
<comment type="caution">
    <text evidence="5">The sequence shown here is derived from an EMBL/GenBank/DDBJ whole genome shotgun (WGS) entry which is preliminary data.</text>
</comment>
<keyword evidence="2 5" id="KW-0378">Hydrolase</keyword>
<name>A0ABT7EDE6_9FIRM</name>
<dbReference type="Pfam" id="PF01522">
    <property type="entry name" value="Polysacc_deac_1"/>
    <property type="match status" value="1"/>
</dbReference>
<evidence type="ECO:0000256" key="2">
    <source>
        <dbReference type="ARBA" id="ARBA00022801"/>
    </source>
</evidence>
<dbReference type="Proteomes" id="UP001301012">
    <property type="component" value="Unassembled WGS sequence"/>
</dbReference>
<evidence type="ECO:0000256" key="3">
    <source>
        <dbReference type="SAM" id="Coils"/>
    </source>
</evidence>
<dbReference type="InterPro" id="IPR050248">
    <property type="entry name" value="Polysacc_deacetylase_ArnD"/>
</dbReference>
<proteinExistence type="predicted"/>
<sequence length="318" mass="35672">MAKKSKINFSSKKQNKGQRFNPKKMALTIVAFLVIVFMGVKVVGATTSYLADKKEEKIAMQQAAEAERIAAEKKRKEAEEAKKRIIGVNHEAKKNSYDAVEISKKLKNYDYSNNGEKVVFLTFDDGSSTTVTPKILDALKAGGVNATFFVTGQNIERGGDTARDLIKRSFSEGNAIANHSYSHDYKYLYPNRHLNLENFTSDFKKTDEILKDILGPYFSTRVIRCPGGHMSWKGMEGLDKYLDENNMASIDWNALNSDAEGRKKNADELLAQAKKTSEGKEMVVILMHDTYGKEQTAKALPQIIQYFKDSGYAFKTLA</sequence>
<dbReference type="Gene3D" id="3.20.20.370">
    <property type="entry name" value="Glycoside hydrolase/deacetylase"/>
    <property type="match status" value="1"/>
</dbReference>
<dbReference type="GO" id="GO:0016787">
    <property type="term" value="F:hydrolase activity"/>
    <property type="evidence" value="ECO:0007669"/>
    <property type="project" value="UniProtKB-KW"/>
</dbReference>
<evidence type="ECO:0000259" key="4">
    <source>
        <dbReference type="PROSITE" id="PS51677"/>
    </source>
</evidence>
<dbReference type="EMBL" id="JASKYM010000002">
    <property type="protein sequence ID" value="MDK2563500.1"/>
    <property type="molecule type" value="Genomic_DNA"/>
</dbReference>
<dbReference type="InterPro" id="IPR002509">
    <property type="entry name" value="NODB_dom"/>
</dbReference>
<evidence type="ECO:0000313" key="6">
    <source>
        <dbReference type="Proteomes" id="UP001301012"/>
    </source>
</evidence>
<reference evidence="5 6" key="1">
    <citation type="submission" date="2023-05" db="EMBL/GenBank/DDBJ databases">
        <title>Rombocin, a short stable natural nisin variant, displays selective antimicrobial activity against Listeria monocytogenes and employs dual mode of action to kill target bacterial strains.</title>
        <authorList>
            <person name="Wambui J."/>
            <person name="Stephan R."/>
            <person name="Kuipers O.P."/>
        </authorList>
    </citation>
    <scope>NUCLEOTIDE SEQUENCE [LARGE SCALE GENOMIC DNA]</scope>
    <source>
        <strain evidence="5 6">RC002</strain>
    </source>
</reference>
<dbReference type="PROSITE" id="PS51677">
    <property type="entry name" value="NODB"/>
    <property type="match status" value="1"/>
</dbReference>
<protein>
    <submittedName>
        <fullName evidence="5">Polysaccharide deacetylase family protein</fullName>
        <ecNumber evidence="5">3.-.-.-</ecNumber>
    </submittedName>
</protein>
<keyword evidence="3" id="KW-0175">Coiled coil</keyword>
<dbReference type="EC" id="3.-.-.-" evidence="5"/>
<dbReference type="SUPFAM" id="SSF88713">
    <property type="entry name" value="Glycoside hydrolase/deacetylase"/>
    <property type="match status" value="1"/>
</dbReference>
<keyword evidence="6" id="KW-1185">Reference proteome</keyword>
<gene>
    <name evidence="5" type="ORF">QOZ84_08055</name>
</gene>
<evidence type="ECO:0000256" key="1">
    <source>
        <dbReference type="ARBA" id="ARBA00022723"/>
    </source>
</evidence>
<dbReference type="CDD" id="cd10944">
    <property type="entry name" value="CE4_SmPgdA_like"/>
    <property type="match status" value="1"/>
</dbReference>
<dbReference type="PANTHER" id="PTHR10587:SF133">
    <property type="entry name" value="CHITIN DEACETYLASE 1-RELATED"/>
    <property type="match status" value="1"/>
</dbReference>
<dbReference type="InterPro" id="IPR011330">
    <property type="entry name" value="Glyco_hydro/deAcase_b/a-brl"/>
</dbReference>
<dbReference type="PANTHER" id="PTHR10587">
    <property type="entry name" value="GLYCOSYL TRANSFERASE-RELATED"/>
    <property type="match status" value="1"/>
</dbReference>